<organism evidence="1">
    <name type="scientific">freshwater metagenome</name>
    <dbReference type="NCBI Taxonomy" id="449393"/>
    <lineage>
        <taxon>unclassified sequences</taxon>
        <taxon>metagenomes</taxon>
        <taxon>ecological metagenomes</taxon>
    </lineage>
</organism>
<evidence type="ECO:0000313" key="1">
    <source>
        <dbReference type="EMBL" id="CAB4341744.1"/>
    </source>
</evidence>
<reference evidence="1" key="1">
    <citation type="submission" date="2020-05" db="EMBL/GenBank/DDBJ databases">
        <authorList>
            <person name="Chiriac C."/>
            <person name="Salcher M."/>
            <person name="Ghai R."/>
            <person name="Kavagutti S V."/>
        </authorList>
    </citation>
    <scope>NUCLEOTIDE SEQUENCE</scope>
</reference>
<name>A0A6J5ZGG7_9ZZZZ</name>
<accession>A0A6J5ZGG7</accession>
<proteinExistence type="predicted"/>
<gene>
    <name evidence="1" type="ORF">UFOPK3775_00970</name>
</gene>
<protein>
    <submittedName>
        <fullName evidence="1">Unannotated protein</fullName>
    </submittedName>
</protein>
<sequence length="171" mass="20038">MARFQLEQLQLIWLSSSLKCFVNTVLSVSSLNSMVPVFRQFRWQIERQLEICRQSTDQLVQFFQLMMRRFVTCALLVAQKSKWPSLSNIQKRRECGSTQLLLLDTPNISSLIFQPLFHLLPAQSARKTVSRSQNQSRSLLRFFQATYPRRLESRLTQLLSVPKIQLLKMAM</sequence>
<dbReference type="AlphaFoldDB" id="A0A6J5ZGG7"/>
<dbReference type="EMBL" id="CAESAK010000142">
    <property type="protein sequence ID" value="CAB4341744.1"/>
    <property type="molecule type" value="Genomic_DNA"/>
</dbReference>